<dbReference type="EMBL" id="CAKLBY020000151">
    <property type="protein sequence ID" value="CAK7929078.1"/>
    <property type="molecule type" value="Genomic_DNA"/>
</dbReference>
<evidence type="ECO:0000256" key="1">
    <source>
        <dbReference type="SAM" id="MobiDB-lite"/>
    </source>
</evidence>
<feature type="compositionally biased region" description="Basic and acidic residues" evidence="1">
    <location>
        <begin position="59"/>
        <end position="69"/>
    </location>
</feature>
<organism evidence="2 3">
    <name type="scientific">Peronospora matthiolae</name>
    <dbReference type="NCBI Taxonomy" id="2874970"/>
    <lineage>
        <taxon>Eukaryota</taxon>
        <taxon>Sar</taxon>
        <taxon>Stramenopiles</taxon>
        <taxon>Oomycota</taxon>
        <taxon>Peronosporomycetes</taxon>
        <taxon>Peronosporales</taxon>
        <taxon>Peronosporaceae</taxon>
        <taxon>Peronospora</taxon>
    </lineage>
</organism>
<proteinExistence type="predicted"/>
<dbReference type="AlphaFoldDB" id="A0AAV1U5B6"/>
<feature type="compositionally biased region" description="Basic residues" evidence="1">
    <location>
        <begin position="92"/>
        <end position="112"/>
    </location>
</feature>
<dbReference type="Proteomes" id="UP001162060">
    <property type="component" value="Unassembled WGS sequence"/>
</dbReference>
<sequence>MDRRRHRHSSRSESYSPPPPSRQLRSADADGAVAVSVAVQSQQKPQRRQSPVSRCGPKRTNERFGRDHSVSPQQLPPRGTYRGRKREDTGHSRARGTSRRSRSRSIHGHAASRGRDGDRRTSSSHRRSSETRRRHEETSRDRSWTRSPSQQRRSLVAVIRAPGNTAVVVAVQAQETAVTVDNDVC</sequence>
<evidence type="ECO:0000313" key="2">
    <source>
        <dbReference type="EMBL" id="CAK7929078.1"/>
    </source>
</evidence>
<comment type="caution">
    <text evidence="2">The sequence shown here is derived from an EMBL/GenBank/DDBJ whole genome shotgun (WGS) entry which is preliminary data.</text>
</comment>
<feature type="region of interest" description="Disordered" evidence="1">
    <location>
        <begin position="1"/>
        <end position="152"/>
    </location>
</feature>
<feature type="compositionally biased region" description="Basic and acidic residues" evidence="1">
    <location>
        <begin position="113"/>
        <end position="144"/>
    </location>
</feature>
<name>A0AAV1U5B6_9STRA</name>
<feature type="compositionally biased region" description="Low complexity" evidence="1">
    <location>
        <begin position="29"/>
        <end position="54"/>
    </location>
</feature>
<evidence type="ECO:0000313" key="3">
    <source>
        <dbReference type="Proteomes" id="UP001162060"/>
    </source>
</evidence>
<gene>
    <name evidence="2" type="ORF">PM001_LOCUS14228</name>
</gene>
<accession>A0AAV1U5B6</accession>
<protein>
    <submittedName>
        <fullName evidence="2">Uncharacterized protein</fullName>
    </submittedName>
</protein>
<reference evidence="2" key="1">
    <citation type="submission" date="2024-01" db="EMBL/GenBank/DDBJ databases">
        <authorList>
            <person name="Webb A."/>
        </authorList>
    </citation>
    <scope>NUCLEOTIDE SEQUENCE</scope>
    <source>
        <strain evidence="2">Pm1</strain>
    </source>
</reference>